<evidence type="ECO:0000313" key="4">
    <source>
        <dbReference type="Proteomes" id="UP001305779"/>
    </source>
</evidence>
<proteinExistence type="predicted"/>
<dbReference type="PANTHER" id="PTHR24148:SF64">
    <property type="entry name" value="HETEROKARYON INCOMPATIBILITY DOMAIN-CONTAINING PROTEIN"/>
    <property type="match status" value="1"/>
</dbReference>
<dbReference type="InterPro" id="IPR010730">
    <property type="entry name" value="HET"/>
</dbReference>
<keyword evidence="4" id="KW-1185">Reference proteome</keyword>
<evidence type="ECO:0000313" key="3">
    <source>
        <dbReference type="EMBL" id="KAK4500570.1"/>
    </source>
</evidence>
<comment type="caution">
    <text evidence="3">The sequence shown here is derived from an EMBL/GenBank/DDBJ whole genome shotgun (WGS) entry which is preliminary data.</text>
</comment>
<gene>
    <name evidence="3" type="ORF">PRZ48_008759</name>
</gene>
<name>A0ABR0EGG2_ZASCE</name>
<dbReference type="Pfam" id="PF06985">
    <property type="entry name" value="HET"/>
    <property type="match status" value="1"/>
</dbReference>
<accession>A0ABR0EGG2</accession>
<dbReference type="EMBL" id="JAXOVC010000006">
    <property type="protein sequence ID" value="KAK4500570.1"/>
    <property type="molecule type" value="Genomic_DNA"/>
</dbReference>
<dbReference type="PANTHER" id="PTHR24148">
    <property type="entry name" value="ANKYRIN REPEAT DOMAIN-CONTAINING PROTEIN 39 HOMOLOG-RELATED"/>
    <property type="match status" value="1"/>
</dbReference>
<feature type="compositionally biased region" description="Polar residues" evidence="1">
    <location>
        <begin position="1"/>
        <end position="14"/>
    </location>
</feature>
<sequence length="594" mass="66967">MAFNDTANDTTSGHQPPEYHLQIGEKHSDQQHTSGKVHSELHGEDAFRLMYLMPGSGDDEIHIRLQTVFLQHSPSYEAISYVWGDVSRNESIQSETGLLYVTKNLVDALRAIRLPDRERCLWADAICIDQNNILERNHQVKQMAQLFANARNVLVWLGVDQNELALGAFHCARLLASPTRRDELLRDPDYSRHAIDLLNSLAARAWFQRIWTTQEIGLASQATCLCGGSAIEWPVLTAAYDHLIVHPLSRRFMSHTSRVRLRVLAQKWEPTTDLTFLDLLESIQNRTSTDPRDRIFALLAHPSAFLRDNNAGPARSIIEADYRLSLYQVFTRAAKGIMQQSCNLDVLSHVRRGGTPRWLPSWVPAWNEAQSASPLTSQRFLNACGASHGSFDHYMPNFSAEGELRTNGVCCDRVSHVLLDHCSLHAIFRWRDNFASIGDTSGADLEAWTDSVCQMLTDEAEPPGTSRDEMDAIGLEEIRDMFNEMGTVPKKVEQFHHLLNLVSTAMTADDQRRFFVTEAGRIGLALCGSLFRSAYDRPQAGDGVFVLECGRVPYLLRLGVGDKYRLIGDCYIESLMNGEAWTVRFARRQPVTIV</sequence>
<evidence type="ECO:0000256" key="1">
    <source>
        <dbReference type="SAM" id="MobiDB-lite"/>
    </source>
</evidence>
<dbReference type="Proteomes" id="UP001305779">
    <property type="component" value="Unassembled WGS sequence"/>
</dbReference>
<reference evidence="3 4" key="1">
    <citation type="journal article" date="2023" name="G3 (Bethesda)">
        <title>A chromosome-level genome assembly of Zasmidium syzygii isolated from banana leaves.</title>
        <authorList>
            <person name="van Westerhoven A.C."/>
            <person name="Mehrabi R."/>
            <person name="Talebi R."/>
            <person name="Steentjes M.B.F."/>
            <person name="Corcolon B."/>
            <person name="Chong P.A."/>
            <person name="Kema G.H.J."/>
            <person name="Seidl M.F."/>
        </authorList>
    </citation>
    <scope>NUCLEOTIDE SEQUENCE [LARGE SCALE GENOMIC DNA]</scope>
    <source>
        <strain evidence="3 4">P124</strain>
    </source>
</reference>
<feature type="domain" description="Heterokaryon incompatibility" evidence="2">
    <location>
        <begin position="76"/>
        <end position="215"/>
    </location>
</feature>
<dbReference type="InterPro" id="IPR052895">
    <property type="entry name" value="HetReg/Transcr_Mod"/>
</dbReference>
<evidence type="ECO:0000259" key="2">
    <source>
        <dbReference type="Pfam" id="PF06985"/>
    </source>
</evidence>
<feature type="region of interest" description="Disordered" evidence="1">
    <location>
        <begin position="1"/>
        <end position="20"/>
    </location>
</feature>
<protein>
    <recommendedName>
        <fullName evidence="2">Heterokaryon incompatibility domain-containing protein</fullName>
    </recommendedName>
</protein>
<organism evidence="3 4">
    <name type="scientific">Zasmidium cellare</name>
    <name type="common">Wine cellar mold</name>
    <name type="synonym">Racodium cellare</name>
    <dbReference type="NCBI Taxonomy" id="395010"/>
    <lineage>
        <taxon>Eukaryota</taxon>
        <taxon>Fungi</taxon>
        <taxon>Dikarya</taxon>
        <taxon>Ascomycota</taxon>
        <taxon>Pezizomycotina</taxon>
        <taxon>Dothideomycetes</taxon>
        <taxon>Dothideomycetidae</taxon>
        <taxon>Mycosphaerellales</taxon>
        <taxon>Mycosphaerellaceae</taxon>
        <taxon>Zasmidium</taxon>
    </lineage>
</organism>